<evidence type="ECO:0000256" key="4">
    <source>
        <dbReference type="ARBA" id="ARBA00023123"/>
    </source>
</evidence>
<evidence type="ECO:0000313" key="10">
    <source>
        <dbReference type="Proteomes" id="UP000663873"/>
    </source>
</evidence>
<evidence type="ECO:0000256" key="6">
    <source>
        <dbReference type="ARBA" id="ARBA00023179"/>
    </source>
</evidence>
<dbReference type="Gene3D" id="2.120.10.80">
    <property type="entry name" value="Kelch-type beta propeller"/>
    <property type="match status" value="3"/>
</dbReference>
<dbReference type="AlphaFoldDB" id="A0A820HGI6"/>
<feature type="compositionally biased region" description="Basic residues" evidence="7">
    <location>
        <begin position="1"/>
        <end position="11"/>
    </location>
</feature>
<name>A0A820HGI6_9BILA</name>
<dbReference type="PANTHER" id="PTHR46063">
    <property type="entry name" value="KELCH DOMAIN-CONTAINING PROTEIN"/>
    <property type="match status" value="1"/>
</dbReference>
<dbReference type="GO" id="GO:0016459">
    <property type="term" value="C:myosin complex"/>
    <property type="evidence" value="ECO:0007669"/>
    <property type="project" value="UniProtKB-KW"/>
</dbReference>
<reference evidence="9" key="1">
    <citation type="submission" date="2021-02" db="EMBL/GenBank/DDBJ databases">
        <authorList>
            <person name="Nowell W R."/>
        </authorList>
    </citation>
    <scope>NUCLEOTIDE SEQUENCE</scope>
</reference>
<dbReference type="Pfam" id="PF24681">
    <property type="entry name" value="Kelch_KLHDC2_KLHL20_DRC7"/>
    <property type="match status" value="2"/>
</dbReference>
<feature type="compositionally biased region" description="Low complexity" evidence="7">
    <location>
        <begin position="489"/>
        <end position="498"/>
    </location>
</feature>
<comment type="caution">
    <text evidence="9">The sequence shown here is derived from an EMBL/GenBank/DDBJ whole genome shotgun (WGS) entry which is preliminary data.</text>
</comment>
<feature type="region of interest" description="Disordered" evidence="7">
    <location>
        <begin position="1"/>
        <end position="26"/>
    </location>
</feature>
<evidence type="ECO:0000256" key="7">
    <source>
        <dbReference type="SAM" id="MobiDB-lite"/>
    </source>
</evidence>
<dbReference type="PROSITE" id="PS50222">
    <property type="entry name" value="EF_HAND_2"/>
    <property type="match status" value="2"/>
</dbReference>
<evidence type="ECO:0000256" key="5">
    <source>
        <dbReference type="ARBA" id="ARBA00023175"/>
    </source>
</evidence>
<feature type="compositionally biased region" description="Acidic residues" evidence="7">
    <location>
        <begin position="499"/>
        <end position="518"/>
    </location>
</feature>
<keyword evidence="2" id="KW-0677">Repeat</keyword>
<dbReference type="Pfam" id="PF00036">
    <property type="entry name" value="EF-hand_1"/>
    <property type="match status" value="1"/>
</dbReference>
<organism evidence="9 10">
    <name type="scientific">Rotaria socialis</name>
    <dbReference type="NCBI Taxonomy" id="392032"/>
    <lineage>
        <taxon>Eukaryota</taxon>
        <taxon>Metazoa</taxon>
        <taxon>Spiralia</taxon>
        <taxon>Gnathifera</taxon>
        <taxon>Rotifera</taxon>
        <taxon>Eurotatoria</taxon>
        <taxon>Bdelloidea</taxon>
        <taxon>Philodinida</taxon>
        <taxon>Philodinidae</taxon>
        <taxon>Rotaria</taxon>
    </lineage>
</organism>
<keyword evidence="3" id="KW-0106">Calcium</keyword>
<evidence type="ECO:0000256" key="2">
    <source>
        <dbReference type="ARBA" id="ARBA00022737"/>
    </source>
</evidence>
<dbReference type="SUPFAM" id="SSF47473">
    <property type="entry name" value="EF-hand"/>
    <property type="match status" value="1"/>
</dbReference>
<dbReference type="EMBL" id="CAJOBP010001552">
    <property type="protein sequence ID" value="CAF4293279.1"/>
    <property type="molecule type" value="Genomic_DNA"/>
</dbReference>
<dbReference type="FunFam" id="1.10.238.10:FF:000007">
    <property type="entry name" value="Putative myosin regulatory light chain sqh"/>
    <property type="match status" value="1"/>
</dbReference>
<dbReference type="InterPro" id="IPR002048">
    <property type="entry name" value="EF_hand_dom"/>
</dbReference>
<gene>
    <name evidence="9" type="ORF">UJA718_LOCUS12157</name>
</gene>
<dbReference type="SUPFAM" id="SSF117281">
    <property type="entry name" value="Kelch motif"/>
    <property type="match status" value="1"/>
</dbReference>
<evidence type="ECO:0000256" key="1">
    <source>
        <dbReference type="ARBA" id="ARBA00022723"/>
    </source>
</evidence>
<dbReference type="CDD" id="cd00051">
    <property type="entry name" value="EFh"/>
    <property type="match status" value="1"/>
</dbReference>
<evidence type="ECO:0000256" key="3">
    <source>
        <dbReference type="ARBA" id="ARBA00022837"/>
    </source>
</evidence>
<dbReference type="PANTHER" id="PTHR46063:SF1">
    <property type="entry name" value="KELCH DOMAIN-CONTAINING PROTEIN 4"/>
    <property type="match status" value="1"/>
</dbReference>
<dbReference type="Gene3D" id="1.10.238.10">
    <property type="entry name" value="EF-hand"/>
    <property type="match status" value="2"/>
</dbReference>
<dbReference type="InterPro" id="IPR011992">
    <property type="entry name" value="EF-hand-dom_pair"/>
</dbReference>
<evidence type="ECO:0000313" key="9">
    <source>
        <dbReference type="EMBL" id="CAF4293279.1"/>
    </source>
</evidence>
<dbReference type="InterPro" id="IPR015915">
    <property type="entry name" value="Kelch-typ_b-propeller"/>
</dbReference>
<protein>
    <recommendedName>
        <fullName evidence="8">EF-hand domain-containing protein</fullName>
    </recommendedName>
</protein>
<dbReference type="Proteomes" id="UP000663873">
    <property type="component" value="Unassembled WGS sequence"/>
</dbReference>
<keyword evidence="10" id="KW-1185">Reference proteome</keyword>
<keyword evidence="5" id="KW-0505">Motor protein</keyword>
<dbReference type="InterPro" id="IPR052588">
    <property type="entry name" value="Kelch_domain_protein"/>
</dbReference>
<keyword evidence="6" id="KW-0514">Muscle protein</keyword>
<feature type="domain" description="EF-hand" evidence="8">
    <location>
        <begin position="645"/>
        <end position="680"/>
    </location>
</feature>
<feature type="domain" description="EF-hand" evidence="8">
    <location>
        <begin position="576"/>
        <end position="611"/>
    </location>
</feature>
<dbReference type="PROSITE" id="PS00018">
    <property type="entry name" value="EF_HAND_1"/>
    <property type="match status" value="1"/>
</dbReference>
<keyword evidence="4" id="KW-0518">Myosin</keyword>
<feature type="region of interest" description="Disordered" evidence="7">
    <location>
        <begin position="469"/>
        <end position="528"/>
    </location>
</feature>
<keyword evidence="1" id="KW-0479">Metal-binding</keyword>
<proteinExistence type="predicted"/>
<accession>A0A820HGI6</accession>
<evidence type="ECO:0000259" key="8">
    <source>
        <dbReference type="PROSITE" id="PS50222"/>
    </source>
</evidence>
<dbReference type="GO" id="GO:0005509">
    <property type="term" value="F:calcium ion binding"/>
    <property type="evidence" value="ECO:0007669"/>
    <property type="project" value="InterPro"/>
</dbReference>
<sequence length="720" mass="81464">MGKNKDRKKKGATVQKTATKAKKKTEKELKKQIEQLGEEQIEQLITKHVGKDTTIEAVIIEEPTVTPPSRRANVSLTEHPLKDELILFGGEFFDGRTTILFNDLYIYDIKKQTWKRIQTPQPPPPRSSHQAISVPMRDGELWMFGGEYTSPSQSQFYHYNDLHVLHLSTLRWEKQATDTNGPSGRSGHRMTSNKRKLFVFGGFQDYITIPEKLLSNNDSLQKILRYSKKKLANSVLVHGCKSTTCRTFRYFNDLYTFCLDTFQWTQLKPMGQLPSPRSAAPIVASQDGSTLFIIGGYSKETDVKGVVHTDVFALTQDETSWQCRQVKVSGVKPDLRCGSSLQCYLNTCILFGGVTDNEIEGVANTASAFLKTTKFDPTRMRSVFYNDLHRFDLHKLKWYPIELKSQDNGPSSRMNAALVIKQGILYLYGGLRELDEKKQYTLGDFYSLNLSKADAWTCIHGDTQQTDVHIYSDSSSDDDDDDDVSMANEDGSSSSSSSDSDDDDDDDGSDDESIEIEAPDIIPNETDDDYYNRTREFWLSKARKELKIPDSTDDSKKAKKAAQRATSNVFTMFDQKQVQEFKEAFGLMDQDRDGSISFDDLKEVYSSLGKSPKESDLKQMIEETGGPVNFTKLLQMFGDRLHGTDAEDVLMNGFKTFDTDGKGFLNRDNLRDLLTTMGHPNERLTDIEFNQMLEGAPIDAKGLLDFGAFTKQIKRGKEDE</sequence>
<feature type="compositionally biased region" description="Acidic residues" evidence="7">
    <location>
        <begin position="475"/>
        <end position="484"/>
    </location>
</feature>
<dbReference type="SMART" id="SM00054">
    <property type="entry name" value="EFh"/>
    <property type="match status" value="2"/>
</dbReference>
<dbReference type="InterPro" id="IPR018247">
    <property type="entry name" value="EF_Hand_1_Ca_BS"/>
</dbReference>